<dbReference type="PANTHER" id="PTHR34427:SF10">
    <property type="entry name" value="DUF4283 DOMAIN-CONTAINING PROTEIN"/>
    <property type="match status" value="1"/>
</dbReference>
<evidence type="ECO:0008006" key="3">
    <source>
        <dbReference type="Google" id="ProtNLM"/>
    </source>
</evidence>
<name>A0A9J6B0A3_SOLCO</name>
<organism evidence="1 2">
    <name type="scientific">Solanum commersonii</name>
    <name type="common">Commerson's wild potato</name>
    <name type="synonym">Commerson's nightshade</name>
    <dbReference type="NCBI Taxonomy" id="4109"/>
    <lineage>
        <taxon>Eukaryota</taxon>
        <taxon>Viridiplantae</taxon>
        <taxon>Streptophyta</taxon>
        <taxon>Embryophyta</taxon>
        <taxon>Tracheophyta</taxon>
        <taxon>Spermatophyta</taxon>
        <taxon>Magnoliopsida</taxon>
        <taxon>eudicotyledons</taxon>
        <taxon>Gunneridae</taxon>
        <taxon>Pentapetalae</taxon>
        <taxon>asterids</taxon>
        <taxon>lamiids</taxon>
        <taxon>Solanales</taxon>
        <taxon>Solanaceae</taxon>
        <taxon>Solanoideae</taxon>
        <taxon>Solaneae</taxon>
        <taxon>Solanum</taxon>
    </lineage>
</organism>
<evidence type="ECO:0000313" key="2">
    <source>
        <dbReference type="Proteomes" id="UP000824120"/>
    </source>
</evidence>
<gene>
    <name evidence="1" type="ORF">H5410_001875</name>
</gene>
<evidence type="ECO:0000313" key="1">
    <source>
        <dbReference type="EMBL" id="KAG5630158.1"/>
    </source>
</evidence>
<dbReference type="OrthoDB" id="1751950at2759"/>
<proteinExistence type="predicted"/>
<comment type="caution">
    <text evidence="1">The sequence shown here is derived from an EMBL/GenBank/DDBJ whole genome shotgun (WGS) entry which is preliminary data.</text>
</comment>
<dbReference type="Proteomes" id="UP000824120">
    <property type="component" value="Chromosome 1"/>
</dbReference>
<protein>
    <recommendedName>
        <fullName evidence="3">DUF4283 domain-containing protein</fullName>
    </recommendedName>
</protein>
<dbReference type="EMBL" id="JACXVP010000001">
    <property type="protein sequence ID" value="KAG5630158.1"/>
    <property type="molecule type" value="Genomic_DNA"/>
</dbReference>
<dbReference type="AlphaFoldDB" id="A0A9J6B0A3"/>
<accession>A0A9J6B0A3</accession>
<feature type="non-terminal residue" evidence="1">
    <location>
        <position position="1"/>
    </location>
</feature>
<sequence length="231" mass="27167">METSFSRELWYEWVESSRLHIIRMSLSREAIVWVSRRFREASILKGRGVIQSGSIEYLKDKKKKGALKKLCANIGGLREISQRVEEEEPRGARLSYSENLLLRRVLVIPLHLWSIRVIKEIGDKCSGWLETEEETELKNHLRWARIRDKGPSKNILAYIDVEDGKWSHRLQVWCEAPPRYEKVGVSKQQRCHISSHVNNKKDESHMCEMAGKNQRRVKEIDVENRADFEKE</sequence>
<keyword evidence="2" id="KW-1185">Reference proteome</keyword>
<reference evidence="1 2" key="1">
    <citation type="submission" date="2020-09" db="EMBL/GenBank/DDBJ databases">
        <title>De no assembly of potato wild relative species, Solanum commersonii.</title>
        <authorList>
            <person name="Cho K."/>
        </authorList>
    </citation>
    <scope>NUCLEOTIDE SEQUENCE [LARGE SCALE GENOMIC DNA]</scope>
    <source>
        <strain evidence="1">LZ3.2</strain>
        <tissue evidence="1">Leaf</tissue>
    </source>
</reference>
<dbReference type="PANTHER" id="PTHR34427">
    <property type="entry name" value="DUF4283 DOMAIN PROTEIN"/>
    <property type="match status" value="1"/>
</dbReference>